<organism evidence="1 2">
    <name type="scientific">Flavobacterium cerinum</name>
    <dbReference type="NCBI Taxonomy" id="2502784"/>
    <lineage>
        <taxon>Bacteria</taxon>
        <taxon>Pseudomonadati</taxon>
        <taxon>Bacteroidota</taxon>
        <taxon>Flavobacteriia</taxon>
        <taxon>Flavobacteriales</taxon>
        <taxon>Flavobacteriaceae</taxon>
        <taxon>Flavobacterium</taxon>
    </lineage>
</organism>
<protein>
    <submittedName>
        <fullName evidence="1">DNA alkylation repair protein</fullName>
    </submittedName>
</protein>
<gene>
    <name evidence="1" type="ORF">NOX80_00515</name>
</gene>
<dbReference type="Gene3D" id="1.25.10.90">
    <property type="match status" value="1"/>
</dbReference>
<accession>A0ABY5IWI2</accession>
<keyword evidence="2" id="KW-1185">Reference proteome</keyword>
<dbReference type="PANTHER" id="PTHR34070:SF1">
    <property type="entry name" value="DNA ALKYLATION REPAIR PROTEIN"/>
    <property type="match status" value="1"/>
</dbReference>
<name>A0ABY5IWI2_9FLAO</name>
<dbReference type="EMBL" id="CP101751">
    <property type="protein sequence ID" value="UUC45709.1"/>
    <property type="molecule type" value="Genomic_DNA"/>
</dbReference>
<dbReference type="Proteomes" id="UP001059844">
    <property type="component" value="Chromosome"/>
</dbReference>
<dbReference type="RefSeq" id="WP_256551396.1">
    <property type="nucleotide sequence ID" value="NZ_CP101751.1"/>
</dbReference>
<sequence>MTAEQFIVDLNQYQSDIEKVKIQRYFKITNGSLFMGIKMGQLFKVAQDYMDMPLQEVALLLENPIHEIRAGALSIMDKKGRNKKTSDAERKAMFELYMSRLDQINNWDLVDISCQFVVGRYLWDKPRAILYQLAQSDNIWARRTAIVSTGYFLRNKQADDTFAIAAILVNDSEDLIRKAVGGWIRQAGKTDKIRLIRFLDVHAATMPRVMLRYALEHFEPEEKAYYMSLKK</sequence>
<dbReference type="Pfam" id="PF08713">
    <property type="entry name" value="DNA_alkylation"/>
    <property type="match status" value="1"/>
</dbReference>
<evidence type="ECO:0000313" key="2">
    <source>
        <dbReference type="Proteomes" id="UP001059844"/>
    </source>
</evidence>
<reference evidence="1" key="1">
    <citation type="submission" date="2022-07" db="EMBL/GenBank/DDBJ databases">
        <title>Isolation, identification, and degradation of a PFOSA degrading strain from sewage treatment plant.</title>
        <authorList>
            <person name="Zhang L."/>
            <person name="Huo Y."/>
        </authorList>
    </citation>
    <scope>NUCLEOTIDE SEQUENCE</scope>
    <source>
        <strain evidence="1">C1</strain>
    </source>
</reference>
<dbReference type="InterPro" id="IPR016024">
    <property type="entry name" value="ARM-type_fold"/>
</dbReference>
<evidence type="ECO:0000313" key="1">
    <source>
        <dbReference type="EMBL" id="UUC45709.1"/>
    </source>
</evidence>
<dbReference type="PANTHER" id="PTHR34070">
    <property type="entry name" value="ARMADILLO-TYPE FOLD"/>
    <property type="match status" value="1"/>
</dbReference>
<dbReference type="SUPFAM" id="SSF48371">
    <property type="entry name" value="ARM repeat"/>
    <property type="match status" value="1"/>
</dbReference>
<proteinExistence type="predicted"/>
<dbReference type="CDD" id="cd06561">
    <property type="entry name" value="AlkD_like"/>
    <property type="match status" value="1"/>
</dbReference>
<dbReference type="InterPro" id="IPR014825">
    <property type="entry name" value="DNA_alkylation"/>
</dbReference>